<feature type="domain" description="AMP-dependent synthetase/ligase" evidence="3">
    <location>
        <begin position="71"/>
        <end position="421"/>
    </location>
</feature>
<keyword evidence="2" id="KW-0576">Peroxisome</keyword>
<feature type="domain" description="AMP-binding enzyme C-terminal" evidence="4">
    <location>
        <begin position="472"/>
        <end position="549"/>
    </location>
</feature>
<dbReference type="PROSITE" id="PS00455">
    <property type="entry name" value="AMP_BINDING"/>
    <property type="match status" value="1"/>
</dbReference>
<dbReference type="RefSeq" id="XP_011198945.2">
    <property type="nucleotide sequence ID" value="XM_011200643.4"/>
</dbReference>
<protein>
    <submittedName>
        <fullName evidence="6">Uncharacterized protein LOC105223045</fullName>
    </submittedName>
</protein>
<dbReference type="InterPro" id="IPR045851">
    <property type="entry name" value="AMP-bd_C_sf"/>
</dbReference>
<evidence type="ECO:0000313" key="6">
    <source>
        <dbReference type="RefSeq" id="XP_011198945.2"/>
    </source>
</evidence>
<evidence type="ECO:0000259" key="3">
    <source>
        <dbReference type="Pfam" id="PF00501"/>
    </source>
</evidence>
<dbReference type="SUPFAM" id="SSF56801">
    <property type="entry name" value="Acetyl-CoA synthetase-like"/>
    <property type="match status" value="1"/>
</dbReference>
<dbReference type="PANTHER" id="PTHR24096:SF353">
    <property type="entry name" value="GH16244P-RELATED"/>
    <property type="match status" value="1"/>
</dbReference>
<organism evidence="5 6">
    <name type="scientific">Bactrocera dorsalis</name>
    <name type="common">Oriental fruit fly</name>
    <name type="synonym">Dacus dorsalis</name>
    <dbReference type="NCBI Taxonomy" id="27457"/>
    <lineage>
        <taxon>Eukaryota</taxon>
        <taxon>Metazoa</taxon>
        <taxon>Ecdysozoa</taxon>
        <taxon>Arthropoda</taxon>
        <taxon>Hexapoda</taxon>
        <taxon>Insecta</taxon>
        <taxon>Pterygota</taxon>
        <taxon>Neoptera</taxon>
        <taxon>Endopterygota</taxon>
        <taxon>Diptera</taxon>
        <taxon>Brachycera</taxon>
        <taxon>Muscomorpha</taxon>
        <taxon>Tephritoidea</taxon>
        <taxon>Tephritidae</taxon>
        <taxon>Bactrocera</taxon>
        <taxon>Bactrocera</taxon>
    </lineage>
</organism>
<evidence type="ECO:0000313" key="5">
    <source>
        <dbReference type="Proteomes" id="UP001652620"/>
    </source>
</evidence>
<keyword evidence="5" id="KW-1185">Reference proteome</keyword>
<dbReference type="GO" id="GO:0005777">
    <property type="term" value="C:peroxisome"/>
    <property type="evidence" value="ECO:0007669"/>
    <property type="project" value="UniProtKB-SubCell"/>
</dbReference>
<name>A0A6I9V814_BACDO</name>
<dbReference type="InParanoid" id="A0A6I9V814"/>
<dbReference type="GO" id="GO:0046949">
    <property type="term" value="P:fatty-acyl-CoA biosynthetic process"/>
    <property type="evidence" value="ECO:0007669"/>
    <property type="project" value="TreeGrafter"/>
</dbReference>
<dbReference type="OrthoDB" id="10253869at2759"/>
<dbReference type="KEGG" id="bdr:105223045"/>
<dbReference type="PANTHER" id="PTHR24096">
    <property type="entry name" value="LONG-CHAIN-FATTY-ACID--COA LIGASE"/>
    <property type="match status" value="1"/>
</dbReference>
<dbReference type="InterPro" id="IPR000873">
    <property type="entry name" value="AMP-dep_synth/lig_dom"/>
</dbReference>
<dbReference type="GO" id="GO:0004467">
    <property type="term" value="F:long-chain fatty acid-CoA ligase activity"/>
    <property type="evidence" value="ECO:0007669"/>
    <property type="project" value="TreeGrafter"/>
</dbReference>
<proteinExistence type="predicted"/>
<comment type="subcellular location">
    <subcellularLocation>
        <location evidence="1">Peroxisome</location>
    </subcellularLocation>
</comment>
<gene>
    <name evidence="6" type="primary">LOC105223045</name>
</gene>
<evidence type="ECO:0000259" key="4">
    <source>
        <dbReference type="Pfam" id="PF13193"/>
    </source>
</evidence>
<dbReference type="Proteomes" id="UP001652620">
    <property type="component" value="Chromosome 3"/>
</dbReference>
<dbReference type="InterPro" id="IPR042099">
    <property type="entry name" value="ANL_N_sf"/>
</dbReference>
<sequence length="573" mass="63357">MYKQCTNETFNERTWSRKEVKQKLQLFSMNFKTSYDSETRIWKSESVEQLFNPNKSIGAIALYMLRSKPRNAVCQISDSEGTELTYGTACSYAISVASYLKELGLGCDDVVGIVGQNTTLLMPVLVGCWINGTPYNTLHPIHEEDDIRLLFALTKPKIIFCDGEAFQKIQSATKMLNAPIYTLCNHLEGVPRIQDILQPVPLAELYQAAPLKYGANQTMAIIPSSGTTGKPKAVCRSNCKLLSEIGHTDGSSVLFSFSSPDWGTGILLIVANVLCGGTRIITTKPYTPEYLLEIITKYKVTNLTGSPNQFGDLAQLPGYTAEAMSSVRVIVMGGCHALSSVQTNIRAKLTHGVLVNSYGTSEIGGISLNYSDYKVDTVGRLWGGAQLKIKERVPDDVQKLMGPNKKGEIWVYTPTSWMGYYNNPEATADIMDADGWINTGDIGYMDDEGFLHLVDRSKDILKYMGFHYSPHEIEETIVSLPDVLDACVFGVYDDKEGDLAGAAVVIKPGSTLTESDITSFLTEKLVVKYKQLNYGVFFVDTIARNSNGKLLRAKMKEICLEINKERGSKVLQR</sequence>
<dbReference type="Pfam" id="PF00501">
    <property type="entry name" value="AMP-binding"/>
    <property type="match status" value="1"/>
</dbReference>
<dbReference type="InterPro" id="IPR020845">
    <property type="entry name" value="AMP-binding_CS"/>
</dbReference>
<accession>A0A6I9V814</accession>
<evidence type="ECO:0000256" key="2">
    <source>
        <dbReference type="ARBA" id="ARBA00023140"/>
    </source>
</evidence>
<reference evidence="6" key="1">
    <citation type="submission" date="2025-08" db="UniProtKB">
        <authorList>
            <consortium name="RefSeq"/>
        </authorList>
    </citation>
    <scope>IDENTIFICATION</scope>
    <source>
        <tissue evidence="6">Adult</tissue>
    </source>
</reference>
<dbReference type="Gene3D" id="3.40.50.12780">
    <property type="entry name" value="N-terminal domain of ligase-like"/>
    <property type="match status" value="1"/>
</dbReference>
<dbReference type="InterPro" id="IPR025110">
    <property type="entry name" value="AMP-bd_C"/>
</dbReference>
<dbReference type="AlphaFoldDB" id="A0A6I9V814"/>
<dbReference type="Pfam" id="PF13193">
    <property type="entry name" value="AMP-binding_C"/>
    <property type="match status" value="1"/>
</dbReference>
<dbReference type="GeneID" id="105223045"/>
<evidence type="ECO:0000256" key="1">
    <source>
        <dbReference type="ARBA" id="ARBA00004275"/>
    </source>
</evidence>
<dbReference type="Gene3D" id="3.30.300.30">
    <property type="match status" value="1"/>
</dbReference>